<dbReference type="InterPro" id="IPR010106">
    <property type="entry name" value="RpnA"/>
</dbReference>
<dbReference type="PANTHER" id="PTHR41317:SF1">
    <property type="entry name" value="PD-(D_E)XK NUCLEASE FAMILY TRANSPOSASE"/>
    <property type="match status" value="1"/>
</dbReference>
<dbReference type="RefSeq" id="WP_194076005.1">
    <property type="nucleotide sequence ID" value="NZ_CP061839.1"/>
</dbReference>
<evidence type="ECO:0000313" key="1">
    <source>
        <dbReference type="EMBL" id="QOW60474.1"/>
    </source>
</evidence>
<dbReference type="EMBL" id="CP061839">
    <property type="protein sequence ID" value="QOW60474.1"/>
    <property type="molecule type" value="Genomic_DNA"/>
</dbReference>
<dbReference type="PANTHER" id="PTHR41317">
    <property type="entry name" value="PD-(D_E)XK NUCLEASE FAMILY TRANSPOSASE"/>
    <property type="match status" value="1"/>
</dbReference>
<accession>A0A7S6WNX5</accession>
<dbReference type="AlphaFoldDB" id="A0A7S6WNX5"/>
<gene>
    <name evidence="1" type="ORF">IFE08_11765</name>
</gene>
<organism evidence="1 2">
    <name type="scientific">Treponema pedis</name>
    <dbReference type="NCBI Taxonomy" id="409322"/>
    <lineage>
        <taxon>Bacteria</taxon>
        <taxon>Pseudomonadati</taxon>
        <taxon>Spirochaetota</taxon>
        <taxon>Spirochaetia</taxon>
        <taxon>Spirochaetales</taxon>
        <taxon>Treponemataceae</taxon>
        <taxon>Treponema</taxon>
    </lineage>
</organism>
<dbReference type="NCBIfam" id="TIGR01784">
    <property type="entry name" value="T_den_put_tspse"/>
    <property type="match status" value="1"/>
</dbReference>
<name>A0A7S6WNX5_9SPIR</name>
<sequence length="278" mass="31747">MSKSFDELTIVDDYMFYRVMEDTDICKTLLNIVLRGKAETITEIELQKTLADAGRAKGVRFDVWAKTLSGTIYDVEMQAINKNDLARRIRYYQSAIDVSVLERNRPYENLPDSFILFFCTFDYMGKGLPVYTFKSTCAENKNLLLPDGITKIIINSKAAEKEANAELKAFLHYMNGKESNDGFIRKIEQRVREIKENETLRREYMLINSFERDARNDGWKAGMQAGIAQGRSEGIAQGFSDGARQTKLETAQILKRLGDSVQKIMQATGLTKEEIEKL</sequence>
<dbReference type="Pfam" id="PF12784">
    <property type="entry name" value="PDDEXK_2"/>
    <property type="match status" value="1"/>
</dbReference>
<reference evidence="1 2" key="1">
    <citation type="submission" date="2020-09" db="EMBL/GenBank/DDBJ databases">
        <title>Characterization of Treponema spp. from bovine digital dermatitis in Korea.</title>
        <authorList>
            <person name="Espiritu H.M."/>
            <person name="Cho Y.I."/>
            <person name="Mamuad L."/>
        </authorList>
    </citation>
    <scope>NUCLEOTIDE SEQUENCE [LARGE SCALE GENOMIC DNA]</scope>
    <source>
        <strain evidence="1 2">KS1</strain>
    </source>
</reference>
<protein>
    <submittedName>
        <fullName evidence="1">Rpn family recombination-promoting nuclease/putative transposase</fullName>
    </submittedName>
</protein>
<evidence type="ECO:0000313" key="2">
    <source>
        <dbReference type="Proteomes" id="UP000593915"/>
    </source>
</evidence>
<proteinExistence type="predicted"/>
<dbReference type="Proteomes" id="UP000593915">
    <property type="component" value="Chromosome"/>
</dbReference>